<dbReference type="InterPro" id="IPR052021">
    <property type="entry name" value="Type-I_RS_S_subunit"/>
</dbReference>
<accession>A0A7G9YLG7</accession>
<keyword evidence="3" id="KW-0238">DNA-binding</keyword>
<dbReference type="Gene3D" id="3.90.220.20">
    <property type="entry name" value="DNA methylase specificity domains"/>
    <property type="match status" value="2"/>
</dbReference>
<evidence type="ECO:0000313" key="7">
    <source>
        <dbReference type="EMBL" id="QNO48851.1"/>
    </source>
</evidence>
<protein>
    <recommendedName>
        <fullName evidence="4">Type I restriction modification DNA specificity domain-containing protein</fullName>
    </recommendedName>
</protein>
<dbReference type="InterPro" id="IPR000055">
    <property type="entry name" value="Restrct_endonuc_typeI_TRD"/>
</dbReference>
<gene>
    <name evidence="5" type="ORF">EBOGGPCF_00019</name>
    <name evidence="6" type="ORF">FAKCHJAF_00011</name>
    <name evidence="7" type="ORF">LEJCPHKL_00020</name>
</gene>
<organism evidence="7">
    <name type="scientific">Candidatus Methanogaster sp. ANME-2c ERB4</name>
    <dbReference type="NCBI Taxonomy" id="2759911"/>
    <lineage>
        <taxon>Archaea</taxon>
        <taxon>Methanobacteriati</taxon>
        <taxon>Methanobacteriota</taxon>
        <taxon>Stenosarchaea group</taxon>
        <taxon>Methanomicrobia</taxon>
        <taxon>Methanosarcinales</taxon>
        <taxon>ANME-2 cluster</taxon>
        <taxon>Candidatus Methanogasteraceae</taxon>
        <taxon>Candidatus Methanogaster</taxon>
    </lineage>
</organism>
<dbReference type="EMBL" id="MT631168">
    <property type="protein sequence ID" value="QNO46074.1"/>
    <property type="molecule type" value="Genomic_DNA"/>
</dbReference>
<reference evidence="7" key="1">
    <citation type="submission" date="2020-06" db="EMBL/GenBank/DDBJ databases">
        <title>Unique genomic features of the anaerobic methanotrophic archaea.</title>
        <authorList>
            <person name="Chadwick G.L."/>
            <person name="Skennerton C.T."/>
            <person name="Laso-Perez R."/>
            <person name="Leu A.O."/>
            <person name="Speth D.R."/>
            <person name="Yu H."/>
            <person name="Morgan-Lang C."/>
            <person name="Hatzenpichler R."/>
            <person name="Goudeau D."/>
            <person name="Malmstrom R."/>
            <person name="Brazelton W.J."/>
            <person name="Woyke T."/>
            <person name="Hallam S.J."/>
            <person name="Tyson G.W."/>
            <person name="Wegener G."/>
            <person name="Boetius A."/>
            <person name="Orphan V."/>
        </authorList>
    </citation>
    <scope>NUCLEOTIDE SEQUENCE</scope>
</reference>
<dbReference type="EMBL" id="MT631163">
    <property type="protein sequence ID" value="QNO45974.1"/>
    <property type="molecule type" value="Genomic_DNA"/>
</dbReference>
<dbReference type="CDD" id="cd17288">
    <property type="entry name" value="RMtype1_S_LlaAI06ORF1089P_TRD1-CR1_like"/>
    <property type="match status" value="1"/>
</dbReference>
<feature type="domain" description="Type I restriction modification DNA specificity" evidence="4">
    <location>
        <begin position="199"/>
        <end position="369"/>
    </location>
</feature>
<dbReference type="GO" id="GO:0003677">
    <property type="term" value="F:DNA binding"/>
    <property type="evidence" value="ECO:0007669"/>
    <property type="project" value="UniProtKB-KW"/>
</dbReference>
<dbReference type="Pfam" id="PF01420">
    <property type="entry name" value="Methylase_S"/>
    <property type="match status" value="2"/>
</dbReference>
<dbReference type="CDD" id="cd17524">
    <property type="entry name" value="RMtype1_S_EcoUTORF5051P-TRD2-CR2_like"/>
    <property type="match status" value="1"/>
</dbReference>
<keyword evidence="2" id="KW-0680">Restriction system</keyword>
<proteinExistence type="inferred from homology"/>
<dbReference type="GO" id="GO:0009307">
    <property type="term" value="P:DNA restriction-modification system"/>
    <property type="evidence" value="ECO:0007669"/>
    <property type="project" value="UniProtKB-KW"/>
</dbReference>
<evidence type="ECO:0000256" key="1">
    <source>
        <dbReference type="ARBA" id="ARBA00010923"/>
    </source>
</evidence>
<dbReference type="PANTHER" id="PTHR30408">
    <property type="entry name" value="TYPE-1 RESTRICTION ENZYME ECOKI SPECIFICITY PROTEIN"/>
    <property type="match status" value="1"/>
</dbReference>
<evidence type="ECO:0000256" key="2">
    <source>
        <dbReference type="ARBA" id="ARBA00022747"/>
    </source>
</evidence>
<evidence type="ECO:0000313" key="6">
    <source>
        <dbReference type="EMBL" id="QNO46074.1"/>
    </source>
</evidence>
<evidence type="ECO:0000259" key="4">
    <source>
        <dbReference type="Pfam" id="PF01420"/>
    </source>
</evidence>
<comment type="similarity">
    <text evidence="1">Belongs to the type-I restriction system S methylase family.</text>
</comment>
<dbReference type="AlphaFoldDB" id="A0A7G9YLG7"/>
<sequence length="410" mass="46006">MKVMESSNDWELKSLRDLATINYGRSPAAILSIDGLYPVVGTGGTERLGNDYLHEGESIILGRKGTIDRVHFATGRFWTIDTAYYLSDFKESVPRWLFYFLQAIDLRQMNEATGVPSLSRDLLYKLQIPTPPKPEQHQIAAILSTIDNAIEQTEAIIAKQQRIKTGLMQDLLTRGIDEHGNLRSEETHEFKDSPLGRIPVGWAVERLDHLLTEKRYGISTSLSDEPEGVPVLRMNNLVTGEVDYSDIKYSQRKDALKLNLNDGDVLFNRTNSIDYVGRTGIYRHSGQHVSFASYLVRLVPDRNMLCSEYLNFWLNDGTNQIRVKQFATIGVQQANVNPTNLGTLLIALPSSIAEQERIIEALTAVGTTIHDIGKSLSKLRALKTALMQDLLTGKKRVTALLNDTEEQAYA</sequence>
<dbReference type="SUPFAM" id="SSF116734">
    <property type="entry name" value="DNA methylase specificity domain"/>
    <property type="match status" value="2"/>
</dbReference>
<dbReference type="PANTHER" id="PTHR30408:SF12">
    <property type="entry name" value="TYPE I RESTRICTION ENZYME MJAVIII SPECIFICITY SUBUNIT"/>
    <property type="match status" value="1"/>
</dbReference>
<feature type="domain" description="Type I restriction modification DNA specificity" evidence="4">
    <location>
        <begin position="9"/>
        <end position="157"/>
    </location>
</feature>
<dbReference type="Gene3D" id="1.10.287.1120">
    <property type="entry name" value="Bipartite methylase S protein"/>
    <property type="match status" value="1"/>
</dbReference>
<dbReference type="EMBL" id="MT631363">
    <property type="protein sequence ID" value="QNO48851.1"/>
    <property type="molecule type" value="Genomic_DNA"/>
</dbReference>
<evidence type="ECO:0000256" key="3">
    <source>
        <dbReference type="ARBA" id="ARBA00023125"/>
    </source>
</evidence>
<dbReference type="InterPro" id="IPR044946">
    <property type="entry name" value="Restrct_endonuc_typeI_TRD_sf"/>
</dbReference>
<evidence type="ECO:0000313" key="5">
    <source>
        <dbReference type="EMBL" id="QNO45974.1"/>
    </source>
</evidence>
<name>A0A7G9YLG7_9EURY</name>